<feature type="domain" description="Competence protein CoiA-like N-terminal" evidence="2">
    <location>
        <begin position="16"/>
        <end position="63"/>
    </location>
</feature>
<dbReference type="Pfam" id="PF25166">
    <property type="entry name" value="CoiA_C"/>
    <property type="match status" value="1"/>
</dbReference>
<dbReference type="Pfam" id="PF06054">
    <property type="entry name" value="CoiA_nuc"/>
    <property type="match status" value="1"/>
</dbReference>
<protein>
    <submittedName>
        <fullName evidence="4">Competence protein CoiA family protein</fullName>
    </submittedName>
</protein>
<feature type="domain" description="Competence protein CoiA nuclease-like" evidence="1">
    <location>
        <begin position="68"/>
        <end position="217"/>
    </location>
</feature>
<reference evidence="4" key="1">
    <citation type="submission" date="2023-07" db="EMBL/GenBank/DDBJ databases">
        <title>Fictibacillus sp. isolated from freshwater pond.</title>
        <authorList>
            <person name="Kirdat K."/>
            <person name="Bhat A."/>
            <person name="Mourya A."/>
            <person name="Yadav A."/>
        </authorList>
    </citation>
    <scope>NUCLEOTIDE SEQUENCE</scope>
    <source>
        <strain evidence="4">NE201</strain>
    </source>
</reference>
<accession>A0ABT8HSC9</accession>
<dbReference type="InterPro" id="IPR057252">
    <property type="entry name" value="CoiA_C"/>
</dbReference>
<feature type="domain" description="Competence protein CoiA C-terminal" evidence="3">
    <location>
        <begin position="231"/>
        <end position="381"/>
    </location>
</feature>
<proteinExistence type="predicted"/>
<evidence type="ECO:0000313" key="5">
    <source>
        <dbReference type="Proteomes" id="UP001172721"/>
    </source>
</evidence>
<dbReference type="InterPro" id="IPR057253">
    <property type="entry name" value="CoiA-like_N"/>
</dbReference>
<evidence type="ECO:0000259" key="1">
    <source>
        <dbReference type="Pfam" id="PF06054"/>
    </source>
</evidence>
<evidence type="ECO:0000259" key="2">
    <source>
        <dbReference type="Pfam" id="PF25164"/>
    </source>
</evidence>
<comment type="caution">
    <text evidence="4">The sequence shown here is derived from an EMBL/GenBank/DDBJ whole genome shotgun (WGS) entry which is preliminary data.</text>
</comment>
<dbReference type="Proteomes" id="UP001172721">
    <property type="component" value="Unassembled WGS sequence"/>
</dbReference>
<dbReference type="EMBL" id="JAUHTR010000001">
    <property type="protein sequence ID" value="MDN4523651.1"/>
    <property type="molecule type" value="Genomic_DNA"/>
</dbReference>
<keyword evidence="5" id="KW-1185">Reference proteome</keyword>
<organism evidence="4 5">
    <name type="scientific">Fictibacillus fluitans</name>
    <dbReference type="NCBI Taxonomy" id="3058422"/>
    <lineage>
        <taxon>Bacteria</taxon>
        <taxon>Bacillati</taxon>
        <taxon>Bacillota</taxon>
        <taxon>Bacilli</taxon>
        <taxon>Bacillales</taxon>
        <taxon>Fictibacillaceae</taxon>
        <taxon>Fictibacillus</taxon>
    </lineage>
</organism>
<dbReference type="RefSeq" id="WP_301164669.1">
    <property type="nucleotide sequence ID" value="NZ_JAUHTR010000001.1"/>
</dbReference>
<dbReference type="Pfam" id="PF25164">
    <property type="entry name" value="CoiA_N"/>
    <property type="match status" value="1"/>
</dbReference>
<dbReference type="InterPro" id="IPR010330">
    <property type="entry name" value="CoiA_nuc"/>
</dbReference>
<name>A0ABT8HSC9_9BACL</name>
<evidence type="ECO:0000259" key="3">
    <source>
        <dbReference type="Pfam" id="PF25166"/>
    </source>
</evidence>
<gene>
    <name evidence="4" type="ORF">QYB97_04160</name>
</gene>
<evidence type="ECO:0000313" key="4">
    <source>
        <dbReference type="EMBL" id="MDN4523651.1"/>
    </source>
</evidence>
<sequence length="405" mass="46462">MLVAYLDNGIRISLLAGYTKEELREMQRNNGFYCPECRSRMQIKAGTMKIWHFSHLPGASECSLLKGESMYHLLGKKLLYEQASRRFPNVQLEPFFPDISQRPDLFIPANSPVEFQCSTISSALFMERTKGYISMGMSPKWILGRKRLKILTPVTFQLSSFDWLTANLSSSQLPSLTYFCPEEANLLYLSSIVPVTSTRVYGNLLQIPLEKYTFHDIPIPIFKKSSKPLFPVTSWLHTKKQWRLHAFKQNHPTFYYLKKLFLQNGSAITYFPSEAGMPVMGSYTLIEPSYVWQSYLLLLCIIPVKIGAPISYSRVYNSIQKLVEKKMLTTRQLPLIKNIDYSHAVLNYLELLCAYGILKQVGEAVFTKIRNPVFPSTMDSALKNDYLIMQFSVKHGLNALFSGKM</sequence>
<dbReference type="PIRSF" id="PIRSF007487">
    <property type="entry name" value="Competence-induced_CoiA_bac"/>
    <property type="match status" value="1"/>
</dbReference>
<dbReference type="InterPro" id="IPR021176">
    <property type="entry name" value="Competence-induced_CoiA"/>
</dbReference>